<dbReference type="GO" id="GO:0016746">
    <property type="term" value="F:acyltransferase activity"/>
    <property type="evidence" value="ECO:0007669"/>
    <property type="project" value="UniProtKB-KW"/>
</dbReference>
<keyword evidence="2" id="KW-0012">Acyltransferase</keyword>
<comment type="caution">
    <text evidence="2">The sequence shown here is derived from an EMBL/GenBank/DDBJ whole genome shotgun (WGS) entry which is preliminary data.</text>
</comment>
<dbReference type="PANTHER" id="PTHR23088:SF27">
    <property type="entry name" value="DEAMINATED GLUTATHIONE AMIDASE"/>
    <property type="match status" value="1"/>
</dbReference>
<protein>
    <submittedName>
        <fullName evidence="2">Acyltransferase</fullName>
    </submittedName>
</protein>
<dbReference type="SUPFAM" id="SSF56317">
    <property type="entry name" value="Carbon-nitrogen hydrolase"/>
    <property type="match status" value="1"/>
</dbReference>
<dbReference type="EMBL" id="BDFE01000015">
    <property type="protein sequence ID" value="GAU08873.1"/>
    <property type="molecule type" value="Genomic_DNA"/>
</dbReference>
<dbReference type="Proteomes" id="UP000095200">
    <property type="component" value="Unassembled WGS sequence"/>
</dbReference>
<feature type="domain" description="CN hydrolase" evidence="1">
    <location>
        <begin position="7"/>
        <end position="248"/>
    </location>
</feature>
<dbReference type="PANTHER" id="PTHR23088">
    <property type="entry name" value="NITRILASE-RELATED"/>
    <property type="match status" value="1"/>
</dbReference>
<name>A0A194AHS2_9BACT</name>
<proteinExistence type="predicted"/>
<evidence type="ECO:0000259" key="1">
    <source>
        <dbReference type="PROSITE" id="PS50263"/>
    </source>
</evidence>
<sequence length="282" mass="31573">MDMPATLDLALIQMHALPDRAFNLRTIDRLLEECNGCDLAVLPETAICLGNAETLRTSARSLDMLNRELGNMAAQHGMHVLFGGVPVRQDHGICNAALAYDPRGRLVARYDKIHLFQLDPDHVSGVDETAIYVPGREPVVWELNGWRICLSICYDIRFPELFRACAPVDLILCPMAFTARTGAAHGRLLLRARAVENQCYVGSASLCGRNEETGMELFGHSMAVDPWGEVVMDRGPQKEGVVRVKCAKQRIRAVRTTLPALRHMRREWSKEMDCSLREAHVR</sequence>
<keyword evidence="3" id="KW-1185">Reference proteome</keyword>
<dbReference type="AlphaFoldDB" id="A0A194AHS2"/>
<evidence type="ECO:0000313" key="2">
    <source>
        <dbReference type="EMBL" id="GAU08873.1"/>
    </source>
</evidence>
<evidence type="ECO:0000313" key="3">
    <source>
        <dbReference type="Proteomes" id="UP000095200"/>
    </source>
</evidence>
<dbReference type="STRING" id="1592317.DPF_1590"/>
<dbReference type="InterPro" id="IPR036526">
    <property type="entry name" value="C-N_Hydrolase_sf"/>
</dbReference>
<reference evidence="3" key="1">
    <citation type="submission" date="2016-06" db="EMBL/GenBank/DDBJ databases">
        <title>Draft genome sequence of Desulfoplanes formicivorans strain Pf12B.</title>
        <authorList>
            <person name="Watanabe M."/>
            <person name="Kojima H."/>
            <person name="Fukui M."/>
        </authorList>
    </citation>
    <scope>NUCLEOTIDE SEQUENCE [LARGE SCALE GENOMIC DNA]</scope>
    <source>
        <strain evidence="3">Pf12B</strain>
    </source>
</reference>
<dbReference type="OrthoDB" id="9811121at2"/>
<keyword evidence="2" id="KW-0808">Transferase</keyword>
<dbReference type="Pfam" id="PF00795">
    <property type="entry name" value="CN_hydrolase"/>
    <property type="match status" value="1"/>
</dbReference>
<gene>
    <name evidence="2" type="ORF">DPF_1590</name>
</gene>
<accession>A0A194AHS2</accession>
<dbReference type="PROSITE" id="PS50263">
    <property type="entry name" value="CN_HYDROLASE"/>
    <property type="match status" value="1"/>
</dbReference>
<dbReference type="Gene3D" id="3.60.110.10">
    <property type="entry name" value="Carbon-nitrogen hydrolase"/>
    <property type="match status" value="1"/>
</dbReference>
<organism evidence="2 3">
    <name type="scientific">Desulfoplanes formicivorans</name>
    <dbReference type="NCBI Taxonomy" id="1592317"/>
    <lineage>
        <taxon>Bacteria</taxon>
        <taxon>Pseudomonadati</taxon>
        <taxon>Thermodesulfobacteriota</taxon>
        <taxon>Desulfovibrionia</taxon>
        <taxon>Desulfovibrionales</taxon>
        <taxon>Desulfoplanaceae</taxon>
        <taxon>Desulfoplanes</taxon>
    </lineage>
</organism>
<dbReference type="InterPro" id="IPR003010">
    <property type="entry name" value="C-N_Hydrolase"/>
</dbReference>